<feature type="short sequence motif" description="Interaction with polymerase core subunit RpoC" evidence="6">
    <location>
        <begin position="486"/>
        <end position="489"/>
    </location>
</feature>
<feature type="region of interest" description="Sigma-70 factor domain-2" evidence="6">
    <location>
        <begin position="462"/>
        <end position="532"/>
    </location>
</feature>
<evidence type="ECO:0000256" key="2">
    <source>
        <dbReference type="ARBA" id="ARBA00023015"/>
    </source>
</evidence>
<dbReference type="GO" id="GO:0016987">
    <property type="term" value="F:sigma factor activity"/>
    <property type="evidence" value="ECO:0007669"/>
    <property type="project" value="UniProtKB-UniRule"/>
</dbReference>
<dbReference type="NCBIfam" id="TIGR02393">
    <property type="entry name" value="RpoD_Cterm"/>
    <property type="match status" value="1"/>
</dbReference>
<keyword evidence="1 6" id="KW-0963">Cytoplasm</keyword>
<evidence type="ECO:0000256" key="6">
    <source>
        <dbReference type="HAMAP-Rule" id="MF_00963"/>
    </source>
</evidence>
<dbReference type="FunFam" id="1.10.601.10:FF:000001">
    <property type="entry name" value="RNA polymerase sigma factor SigA"/>
    <property type="match status" value="1"/>
</dbReference>
<dbReference type="InterPro" id="IPR028630">
    <property type="entry name" value="Sigma70_RpoD"/>
</dbReference>
<dbReference type="InterPro" id="IPR012760">
    <property type="entry name" value="RNA_pol_sigma_RpoD_C"/>
</dbReference>
<dbReference type="Pfam" id="PF03979">
    <property type="entry name" value="Sigma70_r1_1"/>
    <property type="match status" value="1"/>
</dbReference>
<evidence type="ECO:0000256" key="7">
    <source>
        <dbReference type="SAM" id="MobiDB-lite"/>
    </source>
</evidence>
<dbReference type="InterPro" id="IPR050239">
    <property type="entry name" value="Sigma-70_RNA_pol_init_factors"/>
</dbReference>
<dbReference type="GO" id="GO:0006352">
    <property type="term" value="P:DNA-templated transcription initiation"/>
    <property type="evidence" value="ECO:0007669"/>
    <property type="project" value="UniProtKB-UniRule"/>
</dbReference>
<comment type="similarity">
    <text evidence="6">Belongs to the sigma-70 factor family. RpoD/SigA subfamily.</text>
</comment>
<dbReference type="Proteomes" id="UP000323824">
    <property type="component" value="Chromosome"/>
</dbReference>
<dbReference type="EMBL" id="CP035807">
    <property type="protein sequence ID" value="QEN05893.1"/>
    <property type="molecule type" value="Genomic_DNA"/>
</dbReference>
<feature type="region of interest" description="Sigma-70 factor domain-4" evidence="6">
    <location>
        <begin position="630"/>
        <end position="683"/>
    </location>
</feature>
<evidence type="ECO:0000313" key="11">
    <source>
        <dbReference type="Proteomes" id="UP000323824"/>
    </source>
</evidence>
<dbReference type="Pfam" id="PF04542">
    <property type="entry name" value="Sigma70_r2"/>
    <property type="match status" value="1"/>
</dbReference>
<evidence type="ECO:0000256" key="1">
    <source>
        <dbReference type="ARBA" id="ARBA00022490"/>
    </source>
</evidence>
<dbReference type="InterPro" id="IPR009042">
    <property type="entry name" value="RNA_pol_sigma70_r1_2"/>
</dbReference>
<dbReference type="SUPFAM" id="SSF88659">
    <property type="entry name" value="Sigma3 and sigma4 domains of RNA polymerase sigma factors"/>
    <property type="match status" value="2"/>
</dbReference>
<comment type="subcellular location">
    <subcellularLocation>
        <location evidence="6">Cytoplasm</location>
    </subcellularLocation>
</comment>
<evidence type="ECO:0000259" key="8">
    <source>
        <dbReference type="PROSITE" id="PS00715"/>
    </source>
</evidence>
<keyword evidence="2 6" id="KW-0805">Transcription regulation</keyword>
<dbReference type="PANTHER" id="PTHR30603">
    <property type="entry name" value="RNA POLYMERASE SIGMA FACTOR RPO"/>
    <property type="match status" value="1"/>
</dbReference>
<reference evidence="10 11" key="1">
    <citation type="submission" date="2019-02" db="EMBL/GenBank/DDBJ databases">
        <authorList>
            <person name="Fomenkov A."/>
            <person name="Dubinina G."/>
            <person name="Grabovich M."/>
            <person name="Vincze T."/>
            <person name="Roberts R.J."/>
        </authorList>
    </citation>
    <scope>NUCLEOTIDE SEQUENCE [LARGE SCALE GENOMIC DNA]</scope>
    <source>
        <strain evidence="10 11">P</strain>
    </source>
</reference>
<dbReference type="InterPro" id="IPR042189">
    <property type="entry name" value="RNA_pol_sigma_70_r1_1_sf"/>
</dbReference>
<evidence type="ECO:0000256" key="4">
    <source>
        <dbReference type="ARBA" id="ARBA00023125"/>
    </source>
</evidence>
<dbReference type="HAMAP" id="MF_00963">
    <property type="entry name" value="Sigma70_RpoD_SigA"/>
    <property type="match status" value="1"/>
</dbReference>
<protein>
    <recommendedName>
        <fullName evidence="6">RNA polymerase sigma factor RpoD</fullName>
    </recommendedName>
    <alternativeName>
        <fullName evidence="6">Sigma-70</fullName>
    </alternativeName>
</protein>
<evidence type="ECO:0000313" key="10">
    <source>
        <dbReference type="EMBL" id="QEN05893.1"/>
    </source>
</evidence>
<dbReference type="RefSeq" id="WP_149569127.1">
    <property type="nucleotide sequence ID" value="NZ_CP035807.1"/>
</dbReference>
<dbReference type="InterPro" id="IPR007627">
    <property type="entry name" value="RNA_pol_sigma70_r2"/>
</dbReference>
<feature type="region of interest" description="Sigma-70 factor domain-3" evidence="6">
    <location>
        <begin position="541"/>
        <end position="617"/>
    </location>
</feature>
<keyword evidence="11" id="KW-1185">Reference proteome</keyword>
<dbReference type="PROSITE" id="PS00715">
    <property type="entry name" value="SIGMA70_1"/>
    <property type="match status" value="1"/>
</dbReference>
<reference evidence="10 11" key="2">
    <citation type="submission" date="2019-09" db="EMBL/GenBank/DDBJ databases">
        <title>Complete Genome Sequence and Methylome Analysis of free living Spirochaetas.</title>
        <authorList>
            <person name="Leshcheva N."/>
            <person name="Mikheeva N."/>
        </authorList>
    </citation>
    <scope>NUCLEOTIDE SEQUENCE [LARGE SCALE GENOMIC DNA]</scope>
    <source>
        <strain evidence="10 11">P</strain>
    </source>
</reference>
<dbReference type="PRINTS" id="PR00046">
    <property type="entry name" value="SIGMA70FCT"/>
</dbReference>
<keyword evidence="3 6" id="KW-0731">Sigma factor</keyword>
<dbReference type="Pfam" id="PF04539">
    <property type="entry name" value="Sigma70_r3"/>
    <property type="match status" value="1"/>
</dbReference>
<comment type="subunit">
    <text evidence="6">Interacts transiently with the RNA polymerase catalytic core.</text>
</comment>
<dbReference type="InterPro" id="IPR007624">
    <property type="entry name" value="RNA_pol_sigma70_r3"/>
</dbReference>
<sequence>MAQLDKNPAIIKLLEYGRKKRVLSYEEVNNMLPEDILNSDQIEDVLTLIEKNNILLEDDEDGSVVVPVGHVLVPDLGEIDSDEKEDDSESDEIEDSEEDIDEDIDEEIDEEIDIEDPDFSLEDDAEEEEEEELEEDDDDEPIIDPSALGFGSDGDSSDDETLGFKSSMELEEIDVTIDEDLEIEKISDNDIPKSVAKKLIVDEKDSVIDDPIRLYLREIGKESLLTAEQEVELSRSMEEGELIIKEILQGNGMIISEYIRLMEKASCKDDPRELDLSKKEVSEILAARRRLNALYREPLRKVMPKLKKYMALKEKVTATEGDPLTDEKVLEFKESLVKELSLVELYQDEIIEFSDKYIVAIRMINKLRREQYLLQRDLKVKSLREVRTLGRSLAQQSKKAQIEEELGYTADQLKDKIRTLQTNYRDLRNIELEFENSADEILVMGDDISHGKVMMKTAKDRLIKANLRLVVSIAKKYTNRGLHFFDLVQEGNIGLIKAVEKFEYRKGYKFSTYATWWIRQAITRSISDQARTIRVPVHMIEQINKVVRESRLLMQIKGREPSDEEIAERLGWNVQRVKSVKNVAREPISLETPIGEEEDSLLGDFIEDKDVENPANQTAFKVLQEQLSEVLSTLPPREQEVLKMRFGLDDGYSLTLEEVGLYFNVTRERIRQIEAKALRRLRHPNRSVKLKDYLEN</sequence>
<evidence type="ECO:0000259" key="9">
    <source>
        <dbReference type="PROSITE" id="PS00716"/>
    </source>
</evidence>
<accession>A0A5C1QCR0</accession>
<dbReference type="GO" id="GO:0003677">
    <property type="term" value="F:DNA binding"/>
    <property type="evidence" value="ECO:0007669"/>
    <property type="project" value="UniProtKB-UniRule"/>
</dbReference>
<feature type="DNA-binding region" description="H-T-H motif" evidence="6">
    <location>
        <begin position="656"/>
        <end position="675"/>
    </location>
</feature>
<dbReference type="InterPro" id="IPR000943">
    <property type="entry name" value="RNA_pol_sigma70"/>
</dbReference>
<dbReference type="GO" id="GO:0005737">
    <property type="term" value="C:cytoplasm"/>
    <property type="evidence" value="ECO:0007669"/>
    <property type="project" value="UniProtKB-SubCell"/>
</dbReference>
<dbReference type="Gene3D" id="1.10.10.10">
    <property type="entry name" value="Winged helix-like DNA-binding domain superfamily/Winged helix DNA-binding domain"/>
    <property type="match status" value="2"/>
</dbReference>
<dbReference type="InterPro" id="IPR007127">
    <property type="entry name" value="RNA_pol_sigma_70_r1_1"/>
</dbReference>
<dbReference type="CDD" id="cd06171">
    <property type="entry name" value="Sigma70_r4"/>
    <property type="match status" value="1"/>
</dbReference>
<feature type="domain" description="RNA polymerase sigma-70" evidence="8">
    <location>
        <begin position="486"/>
        <end position="499"/>
    </location>
</feature>
<dbReference type="Gene3D" id="1.10.220.120">
    <property type="entry name" value="Sigma-70 factor, region 1.1"/>
    <property type="match status" value="1"/>
</dbReference>
<dbReference type="SUPFAM" id="SSF88946">
    <property type="entry name" value="Sigma2 domain of RNA polymerase sigma factors"/>
    <property type="match status" value="1"/>
</dbReference>
<feature type="compositionally biased region" description="Acidic residues" evidence="7">
    <location>
        <begin position="77"/>
        <end position="142"/>
    </location>
</feature>
<gene>
    <name evidence="6 10" type="primary">rpoD</name>
    <name evidence="10" type="ORF">EW093_14715</name>
</gene>
<dbReference type="OrthoDB" id="9809557at2"/>
<dbReference type="Pfam" id="PF04545">
    <property type="entry name" value="Sigma70_r4"/>
    <property type="match status" value="1"/>
</dbReference>
<comment type="function">
    <text evidence="6">Sigma factors are initiation factors that promote the attachment of RNA polymerase to specific initiation sites and are then released. This sigma factor is the primary sigma factor during exponential growth.</text>
</comment>
<dbReference type="InterPro" id="IPR007630">
    <property type="entry name" value="RNA_pol_sigma70_r4"/>
</dbReference>
<feature type="region of interest" description="Disordered" evidence="7">
    <location>
        <begin position="74"/>
        <end position="166"/>
    </location>
</feature>
<dbReference type="InterPro" id="IPR014284">
    <property type="entry name" value="RNA_pol_sigma-70_dom"/>
</dbReference>
<evidence type="ECO:0000256" key="3">
    <source>
        <dbReference type="ARBA" id="ARBA00023082"/>
    </source>
</evidence>
<keyword evidence="5 6" id="KW-0804">Transcription</keyword>
<organism evidence="10 11">
    <name type="scientific">Thiospirochaeta perfilievii</name>
    <dbReference type="NCBI Taxonomy" id="252967"/>
    <lineage>
        <taxon>Bacteria</taxon>
        <taxon>Pseudomonadati</taxon>
        <taxon>Spirochaetota</taxon>
        <taxon>Spirochaetia</taxon>
        <taxon>Spirochaetales</taxon>
        <taxon>Spirochaetaceae</taxon>
        <taxon>Thiospirochaeta</taxon>
    </lineage>
</organism>
<evidence type="ECO:0000256" key="5">
    <source>
        <dbReference type="ARBA" id="ARBA00023163"/>
    </source>
</evidence>
<dbReference type="KEGG" id="sper:EW093_14715"/>
<dbReference type="PROSITE" id="PS00716">
    <property type="entry name" value="SIGMA70_2"/>
    <property type="match status" value="1"/>
</dbReference>
<dbReference type="Gene3D" id="1.10.601.10">
    <property type="entry name" value="RNA Polymerase Primary Sigma Factor"/>
    <property type="match status" value="1"/>
</dbReference>
<name>A0A5C1QCR0_9SPIO</name>
<dbReference type="PANTHER" id="PTHR30603:SF60">
    <property type="entry name" value="RNA POLYMERASE SIGMA FACTOR RPOD"/>
    <property type="match status" value="1"/>
</dbReference>
<keyword evidence="4 6" id="KW-0238">DNA-binding</keyword>
<dbReference type="InterPro" id="IPR036388">
    <property type="entry name" value="WH-like_DNA-bd_sf"/>
</dbReference>
<dbReference type="InterPro" id="IPR013324">
    <property type="entry name" value="RNA_pol_sigma_r3/r4-like"/>
</dbReference>
<proteinExistence type="inferred from homology"/>
<dbReference type="NCBIfam" id="TIGR02937">
    <property type="entry name" value="sigma70-ECF"/>
    <property type="match status" value="1"/>
</dbReference>
<feature type="domain" description="RNA polymerase sigma-70" evidence="9">
    <location>
        <begin position="655"/>
        <end position="681"/>
    </location>
</feature>
<dbReference type="Pfam" id="PF00140">
    <property type="entry name" value="Sigma70_r1_2"/>
    <property type="match status" value="1"/>
</dbReference>
<dbReference type="InterPro" id="IPR013325">
    <property type="entry name" value="RNA_pol_sigma_r2"/>
</dbReference>
<dbReference type="AlphaFoldDB" id="A0A5C1QCR0"/>